<organism evidence="2 3">
    <name type="scientific">Habropoda laboriosa</name>
    <dbReference type="NCBI Taxonomy" id="597456"/>
    <lineage>
        <taxon>Eukaryota</taxon>
        <taxon>Metazoa</taxon>
        <taxon>Ecdysozoa</taxon>
        <taxon>Arthropoda</taxon>
        <taxon>Hexapoda</taxon>
        <taxon>Insecta</taxon>
        <taxon>Pterygota</taxon>
        <taxon>Neoptera</taxon>
        <taxon>Endopterygota</taxon>
        <taxon>Hymenoptera</taxon>
        <taxon>Apocrita</taxon>
        <taxon>Aculeata</taxon>
        <taxon>Apoidea</taxon>
        <taxon>Anthophila</taxon>
        <taxon>Apidae</taxon>
        <taxon>Habropoda</taxon>
    </lineage>
</organism>
<accession>A0A0L7QY66</accession>
<proteinExistence type="predicted"/>
<dbReference type="InterPro" id="IPR006579">
    <property type="entry name" value="Pre_C2HC_dom"/>
</dbReference>
<evidence type="ECO:0000259" key="1">
    <source>
        <dbReference type="Pfam" id="PF07530"/>
    </source>
</evidence>
<feature type="domain" description="Pre-C2HC" evidence="1">
    <location>
        <begin position="48"/>
        <end position="91"/>
    </location>
</feature>
<feature type="non-terminal residue" evidence="2">
    <location>
        <position position="1"/>
    </location>
</feature>
<sequence>VKINTTTSDAYRKLVDLLKQNKIAFHTYQPRQERVVIKNLHLTIPTITIKEELEQKGFKIRNVTNIRSWQTNESLPLFFVDQEPDDNNKEI</sequence>
<name>A0A0L7QY66_9HYME</name>
<dbReference type="AlphaFoldDB" id="A0A0L7QY66"/>
<dbReference type="Pfam" id="PF07530">
    <property type="entry name" value="PRE_C2HC"/>
    <property type="match status" value="1"/>
</dbReference>
<keyword evidence="3" id="KW-1185">Reference proteome</keyword>
<protein>
    <recommendedName>
        <fullName evidence="1">Pre-C2HC domain-containing protein</fullName>
    </recommendedName>
</protein>
<evidence type="ECO:0000313" key="3">
    <source>
        <dbReference type="Proteomes" id="UP000053825"/>
    </source>
</evidence>
<evidence type="ECO:0000313" key="2">
    <source>
        <dbReference type="EMBL" id="KOC63547.1"/>
    </source>
</evidence>
<reference evidence="2 3" key="1">
    <citation type="submission" date="2015-07" db="EMBL/GenBank/DDBJ databases">
        <title>The genome of Habropoda laboriosa.</title>
        <authorList>
            <person name="Pan H."/>
            <person name="Kapheim K."/>
        </authorList>
    </citation>
    <scope>NUCLEOTIDE SEQUENCE [LARGE SCALE GENOMIC DNA]</scope>
    <source>
        <strain evidence="2">0110345459</strain>
    </source>
</reference>
<gene>
    <name evidence="2" type="ORF">WH47_02943</name>
</gene>
<dbReference type="Proteomes" id="UP000053825">
    <property type="component" value="Unassembled WGS sequence"/>
</dbReference>
<dbReference type="EMBL" id="KQ414695">
    <property type="protein sequence ID" value="KOC63547.1"/>
    <property type="molecule type" value="Genomic_DNA"/>
</dbReference>